<dbReference type="InterPro" id="IPR049142">
    <property type="entry name" value="MS_channel_1st"/>
</dbReference>
<dbReference type="InterPro" id="IPR006686">
    <property type="entry name" value="MscS_channel_CS"/>
</dbReference>
<evidence type="ECO:0000256" key="3">
    <source>
        <dbReference type="ARBA" id="ARBA00022475"/>
    </source>
</evidence>
<dbReference type="Pfam" id="PF21082">
    <property type="entry name" value="MS_channel_3rd"/>
    <property type="match status" value="1"/>
</dbReference>
<feature type="transmembrane region" description="Helical" evidence="8">
    <location>
        <begin position="195"/>
        <end position="216"/>
    </location>
</feature>
<dbReference type="SUPFAM" id="SSF50182">
    <property type="entry name" value="Sm-like ribonucleoproteins"/>
    <property type="match status" value="1"/>
</dbReference>
<dbReference type="InterPro" id="IPR011066">
    <property type="entry name" value="MscS_channel_C_sf"/>
</dbReference>
<feature type="domain" description="Mechanosensitive ion channel MscS" evidence="9">
    <location>
        <begin position="338"/>
        <end position="405"/>
    </location>
</feature>
<dbReference type="EMBL" id="LXQE01000164">
    <property type="protein sequence ID" value="RCJ32614.1"/>
    <property type="molecule type" value="Genomic_DNA"/>
</dbReference>
<evidence type="ECO:0000256" key="5">
    <source>
        <dbReference type="ARBA" id="ARBA00022989"/>
    </source>
</evidence>
<accession>A0A367RAQ9</accession>
<evidence type="ECO:0000259" key="11">
    <source>
        <dbReference type="Pfam" id="PF21088"/>
    </source>
</evidence>
<sequence>MFDFHRLRLPLKYLNILITVLTFVLFFWFTPVVSQALTKAPVILDGQQLFEISDSGQYSAQERTNLINSQLKNVISASESIQVKIEKRNQLPTILLNDRYLLTVTQQDTLPGSTLDEQANIWAQQIEGALQEAHLERTKTYLQQTTFIAAAILLITVGFSWLLGWIKHKIIRVASLRLTTSNAIPNSETLKVLELFFKLVLASMRIGLWMSAILYITNLFPFTRQWSYQISNILITSFTSPILTLGKNPYSLTELIVLVGLLFGLVIFAGTLTNFLRSRILSFTVINRGAQEAILILLKYGLIFIGTLVLLQIWGLDISSLTILASALSVGIGFGLQDIAKNFGSGLVLVFERPIQVGDFVEVGEYTGIVERIGARSTEIRTLDHVSIIVPNSRFLEKEVINWSHRNPISRLHLPVGVAYSSDPKAVQSALLEAASKHPNVLQTPLPLVLFKEFGNNTLNFELLVWTAEPNKQFLLKSDLYYIIYEVLQQREIEIPLAQLDLHLRSGKLELTPEMQLALIQMVERLSNQESDIDSSNPIEKGTEGIDA</sequence>
<feature type="transmembrane region" description="Helical" evidence="8">
    <location>
        <begin position="297"/>
        <end position="315"/>
    </location>
</feature>
<dbReference type="Gene3D" id="1.10.287.1260">
    <property type="match status" value="1"/>
</dbReference>
<dbReference type="PANTHER" id="PTHR30347">
    <property type="entry name" value="POTASSIUM CHANNEL RELATED"/>
    <property type="match status" value="1"/>
</dbReference>
<dbReference type="InterPro" id="IPR010920">
    <property type="entry name" value="LSM_dom_sf"/>
</dbReference>
<evidence type="ECO:0000256" key="6">
    <source>
        <dbReference type="ARBA" id="ARBA00023136"/>
    </source>
</evidence>
<dbReference type="PANTHER" id="PTHR30347:SF1">
    <property type="entry name" value="MECHANOSENSITIVE CHANNEL MSCK"/>
    <property type="match status" value="1"/>
</dbReference>
<proteinExistence type="inferred from homology"/>
<dbReference type="PROSITE" id="PS01246">
    <property type="entry name" value="UPF0003"/>
    <property type="match status" value="1"/>
</dbReference>
<evidence type="ECO:0000259" key="9">
    <source>
        <dbReference type="Pfam" id="PF00924"/>
    </source>
</evidence>
<evidence type="ECO:0000313" key="13">
    <source>
        <dbReference type="Proteomes" id="UP000252085"/>
    </source>
</evidence>
<keyword evidence="6 8" id="KW-0472">Membrane</keyword>
<feature type="transmembrane region" description="Helical" evidence="8">
    <location>
        <begin position="255"/>
        <end position="276"/>
    </location>
</feature>
<dbReference type="SUPFAM" id="SSF82861">
    <property type="entry name" value="Mechanosensitive channel protein MscS (YggB), transmembrane region"/>
    <property type="match status" value="1"/>
</dbReference>
<dbReference type="InterPro" id="IPR052702">
    <property type="entry name" value="MscS-like_channel"/>
</dbReference>
<evidence type="ECO:0000259" key="10">
    <source>
        <dbReference type="Pfam" id="PF21082"/>
    </source>
</evidence>
<dbReference type="Pfam" id="PF21088">
    <property type="entry name" value="MS_channel_1st"/>
    <property type="match status" value="1"/>
</dbReference>
<comment type="caution">
    <text evidence="12">The sequence shown here is derived from an EMBL/GenBank/DDBJ whole genome shotgun (WGS) entry which is preliminary data.</text>
</comment>
<dbReference type="InterPro" id="IPR006685">
    <property type="entry name" value="MscS_channel_2nd"/>
</dbReference>
<gene>
    <name evidence="12" type="ORF">A6769_27470</name>
</gene>
<keyword evidence="4 8" id="KW-0812">Transmembrane</keyword>
<dbReference type="Pfam" id="PF00924">
    <property type="entry name" value="MS_channel_2nd"/>
    <property type="match status" value="1"/>
</dbReference>
<evidence type="ECO:0000256" key="4">
    <source>
        <dbReference type="ARBA" id="ARBA00022692"/>
    </source>
</evidence>
<evidence type="ECO:0000256" key="1">
    <source>
        <dbReference type="ARBA" id="ARBA00004651"/>
    </source>
</evidence>
<keyword evidence="3" id="KW-1003">Cell membrane</keyword>
<feature type="region of interest" description="Disordered" evidence="7">
    <location>
        <begin position="529"/>
        <end position="548"/>
    </location>
</feature>
<comment type="similarity">
    <text evidence="2">Belongs to the MscS (TC 1.A.23) family.</text>
</comment>
<feature type="compositionally biased region" description="Polar residues" evidence="7">
    <location>
        <begin position="529"/>
        <end position="538"/>
    </location>
</feature>
<evidence type="ECO:0000256" key="2">
    <source>
        <dbReference type="ARBA" id="ARBA00008017"/>
    </source>
</evidence>
<evidence type="ECO:0000256" key="7">
    <source>
        <dbReference type="SAM" id="MobiDB-lite"/>
    </source>
</evidence>
<dbReference type="InterPro" id="IPR023408">
    <property type="entry name" value="MscS_beta-dom_sf"/>
</dbReference>
<dbReference type="SUPFAM" id="SSF82689">
    <property type="entry name" value="Mechanosensitive channel protein MscS (YggB), C-terminal domain"/>
    <property type="match status" value="1"/>
</dbReference>
<dbReference type="GO" id="GO:0055085">
    <property type="term" value="P:transmembrane transport"/>
    <property type="evidence" value="ECO:0007669"/>
    <property type="project" value="InterPro"/>
</dbReference>
<name>A0A367RAQ9_NOSPU</name>
<feature type="domain" description="Mechanosensitive ion channel MscS C-terminal" evidence="10">
    <location>
        <begin position="414"/>
        <end position="495"/>
    </location>
</feature>
<protein>
    <submittedName>
        <fullName evidence="12">Mechanosensitive ion channel protein MscS</fullName>
    </submittedName>
</protein>
<reference evidence="12 13" key="1">
    <citation type="submission" date="2016-04" db="EMBL/GenBank/DDBJ databases">
        <authorList>
            <person name="Evans L.H."/>
            <person name="Alamgir A."/>
            <person name="Owens N."/>
            <person name="Weber N.D."/>
            <person name="Virtaneva K."/>
            <person name="Barbian K."/>
            <person name="Babar A."/>
            <person name="Rosenke K."/>
        </authorList>
    </citation>
    <scope>NUCLEOTIDE SEQUENCE [LARGE SCALE GENOMIC DNA]</scope>
    <source>
        <strain evidence="12">NIES-2108</strain>
    </source>
</reference>
<evidence type="ECO:0000313" key="12">
    <source>
        <dbReference type="EMBL" id="RCJ32614.1"/>
    </source>
</evidence>
<dbReference type="Gene3D" id="3.30.70.100">
    <property type="match status" value="1"/>
</dbReference>
<dbReference type="InterPro" id="IPR049278">
    <property type="entry name" value="MS_channel_C"/>
</dbReference>
<dbReference type="Proteomes" id="UP000252085">
    <property type="component" value="Unassembled WGS sequence"/>
</dbReference>
<dbReference type="AlphaFoldDB" id="A0A367RAQ9"/>
<feature type="transmembrane region" description="Helical" evidence="8">
    <location>
        <begin position="147"/>
        <end position="166"/>
    </location>
</feature>
<keyword evidence="5 8" id="KW-1133">Transmembrane helix</keyword>
<dbReference type="InterPro" id="IPR011014">
    <property type="entry name" value="MscS_channel_TM-2"/>
</dbReference>
<comment type="subcellular location">
    <subcellularLocation>
        <location evidence="1">Cell membrane</location>
        <topology evidence="1">Multi-pass membrane protein</topology>
    </subcellularLocation>
</comment>
<organism evidence="12 13">
    <name type="scientific">Nostoc punctiforme NIES-2108</name>
    <dbReference type="NCBI Taxonomy" id="1356359"/>
    <lineage>
        <taxon>Bacteria</taxon>
        <taxon>Bacillati</taxon>
        <taxon>Cyanobacteriota</taxon>
        <taxon>Cyanophyceae</taxon>
        <taxon>Nostocales</taxon>
        <taxon>Nostocaceae</taxon>
        <taxon>Nostoc</taxon>
    </lineage>
</organism>
<dbReference type="Gene3D" id="2.30.30.60">
    <property type="match status" value="1"/>
</dbReference>
<feature type="transmembrane region" description="Helical" evidence="8">
    <location>
        <begin position="12"/>
        <end position="29"/>
    </location>
</feature>
<evidence type="ECO:0000256" key="8">
    <source>
        <dbReference type="SAM" id="Phobius"/>
    </source>
</evidence>
<dbReference type="GO" id="GO:0005886">
    <property type="term" value="C:plasma membrane"/>
    <property type="evidence" value="ECO:0007669"/>
    <property type="project" value="UniProtKB-SubCell"/>
</dbReference>
<feature type="domain" description="Mechanosensitive ion channel transmembrane helices 2/3" evidence="11">
    <location>
        <begin position="297"/>
        <end position="337"/>
    </location>
</feature>